<feature type="domain" description="DUF6533" evidence="2">
    <location>
        <begin position="24"/>
        <end position="65"/>
    </location>
</feature>
<evidence type="ECO:0000256" key="1">
    <source>
        <dbReference type="SAM" id="Phobius"/>
    </source>
</evidence>
<keyword evidence="1" id="KW-0812">Transmembrane</keyword>
<proteinExistence type="predicted"/>
<feature type="transmembrane region" description="Helical" evidence="1">
    <location>
        <begin position="58"/>
        <end position="78"/>
    </location>
</feature>
<evidence type="ECO:0000259" key="2">
    <source>
        <dbReference type="Pfam" id="PF20151"/>
    </source>
</evidence>
<dbReference type="Pfam" id="PF20151">
    <property type="entry name" value="DUF6533"/>
    <property type="match status" value="1"/>
</dbReference>
<accession>A0A4Q9PLP5</accession>
<keyword evidence="4" id="KW-1185">Reference proteome</keyword>
<protein>
    <recommendedName>
        <fullName evidence="2">DUF6533 domain-containing protein</fullName>
    </recommendedName>
</protein>
<organism evidence="3 4">
    <name type="scientific">Dichomitus squalens</name>
    <dbReference type="NCBI Taxonomy" id="114155"/>
    <lineage>
        <taxon>Eukaryota</taxon>
        <taxon>Fungi</taxon>
        <taxon>Dikarya</taxon>
        <taxon>Basidiomycota</taxon>
        <taxon>Agaricomycotina</taxon>
        <taxon>Agaricomycetes</taxon>
        <taxon>Polyporales</taxon>
        <taxon>Polyporaceae</taxon>
        <taxon>Dichomitus</taxon>
    </lineage>
</organism>
<feature type="transmembrane region" description="Helical" evidence="1">
    <location>
        <begin position="18"/>
        <end position="37"/>
    </location>
</feature>
<keyword evidence="1" id="KW-1133">Transmembrane helix</keyword>
<gene>
    <name evidence="3" type="ORF">BD310DRAFT_711913</name>
</gene>
<evidence type="ECO:0000313" key="3">
    <source>
        <dbReference type="EMBL" id="TBU55074.1"/>
    </source>
</evidence>
<sequence length="113" mass="12533">MSSSQVEFSIADIRSTTLVYQTIYAATTILVYDWILFLHRETRLIWRGGRMPAVLYLANRYFGLLAFVVTVISIQPQWCSTRVNGLLTVVGQAVSALQSMAGVGTCQSKSNIP</sequence>
<name>A0A4Q9PLP5_9APHY</name>
<dbReference type="Proteomes" id="UP000292082">
    <property type="component" value="Unassembled WGS sequence"/>
</dbReference>
<dbReference type="EMBL" id="ML145175">
    <property type="protein sequence ID" value="TBU55074.1"/>
    <property type="molecule type" value="Genomic_DNA"/>
</dbReference>
<keyword evidence="1" id="KW-0472">Membrane</keyword>
<evidence type="ECO:0000313" key="4">
    <source>
        <dbReference type="Proteomes" id="UP000292082"/>
    </source>
</evidence>
<dbReference type="InterPro" id="IPR045340">
    <property type="entry name" value="DUF6533"/>
</dbReference>
<dbReference type="AlphaFoldDB" id="A0A4Q9PLP5"/>
<reference evidence="3 4" key="1">
    <citation type="submission" date="2019-01" db="EMBL/GenBank/DDBJ databases">
        <title>Draft genome sequences of three monokaryotic isolates of the white-rot basidiomycete fungus Dichomitus squalens.</title>
        <authorList>
            <consortium name="DOE Joint Genome Institute"/>
            <person name="Lopez S.C."/>
            <person name="Andreopoulos B."/>
            <person name="Pangilinan J."/>
            <person name="Lipzen A."/>
            <person name="Riley R."/>
            <person name="Ahrendt S."/>
            <person name="Ng V."/>
            <person name="Barry K."/>
            <person name="Daum C."/>
            <person name="Grigoriev I.V."/>
            <person name="Hilden K.S."/>
            <person name="Makela M.R."/>
            <person name="de Vries R.P."/>
        </authorList>
    </citation>
    <scope>NUCLEOTIDE SEQUENCE [LARGE SCALE GENOMIC DNA]</scope>
    <source>
        <strain evidence="3 4">CBS 464.89</strain>
    </source>
</reference>